<dbReference type="PANTHER" id="PTHR34846:SF10">
    <property type="entry name" value="CYTOPLASMIC PROTEIN"/>
    <property type="match status" value="1"/>
</dbReference>
<gene>
    <name evidence="2" type="ORF">HGH91_17395</name>
</gene>
<keyword evidence="3" id="KW-1185">Reference proteome</keyword>
<dbReference type="NCBIfam" id="TIGR00778">
    <property type="entry name" value="ahpD_dom"/>
    <property type="match status" value="1"/>
</dbReference>
<sequence>MEPRINYLQKGQSALKALFGLGMYLGKSSIEQPLLHLIYFRISQINGCAYCLDMHSKDLRAMGETEQRLYMLPAWKESPVYTTRERAAFAWVEAINANEAPDDIYETARREFSEEELIDLTIAAITISGYNRINIAFRPVAGNYQPGMFNAKAN</sequence>
<dbReference type="InterPro" id="IPR029032">
    <property type="entry name" value="AhpD-like"/>
</dbReference>
<dbReference type="RefSeq" id="WP_168740087.1">
    <property type="nucleotide sequence ID" value="NZ_JABAHZ010000004.1"/>
</dbReference>
<dbReference type="Pfam" id="PF02627">
    <property type="entry name" value="CMD"/>
    <property type="match status" value="1"/>
</dbReference>
<evidence type="ECO:0000313" key="3">
    <source>
        <dbReference type="Proteomes" id="UP000552864"/>
    </source>
</evidence>
<dbReference type="InterPro" id="IPR004675">
    <property type="entry name" value="AhpD_core"/>
</dbReference>
<evidence type="ECO:0000259" key="1">
    <source>
        <dbReference type="Pfam" id="PF02627"/>
    </source>
</evidence>
<dbReference type="SUPFAM" id="SSF69118">
    <property type="entry name" value="AhpD-like"/>
    <property type="match status" value="1"/>
</dbReference>
<reference evidence="2 3" key="1">
    <citation type="submission" date="2020-04" db="EMBL/GenBank/DDBJ databases">
        <authorList>
            <person name="Yin C."/>
        </authorList>
    </citation>
    <scope>NUCLEOTIDE SEQUENCE [LARGE SCALE GENOMIC DNA]</scope>
    <source>
        <strain evidence="2 3">Ak56</strain>
    </source>
</reference>
<protein>
    <submittedName>
        <fullName evidence="2">Carboxymuconolactone decarboxylase family protein</fullName>
    </submittedName>
</protein>
<evidence type="ECO:0000313" key="2">
    <source>
        <dbReference type="EMBL" id="NLR80409.1"/>
    </source>
</evidence>
<dbReference type="Gene3D" id="1.20.1290.10">
    <property type="entry name" value="AhpD-like"/>
    <property type="match status" value="1"/>
</dbReference>
<dbReference type="PANTHER" id="PTHR34846">
    <property type="entry name" value="4-CARBOXYMUCONOLACTONE DECARBOXYLASE FAMILY PROTEIN (AFU_ORTHOLOGUE AFUA_6G11590)"/>
    <property type="match status" value="1"/>
</dbReference>
<proteinExistence type="predicted"/>
<name>A0A847SSL9_9BACT</name>
<organism evidence="2 3">
    <name type="scientific">Chitinophaga eiseniae</name>
    <dbReference type="NCBI Taxonomy" id="634771"/>
    <lineage>
        <taxon>Bacteria</taxon>
        <taxon>Pseudomonadati</taxon>
        <taxon>Bacteroidota</taxon>
        <taxon>Chitinophagia</taxon>
        <taxon>Chitinophagales</taxon>
        <taxon>Chitinophagaceae</taxon>
        <taxon>Chitinophaga</taxon>
    </lineage>
</organism>
<dbReference type="Proteomes" id="UP000552864">
    <property type="component" value="Unassembled WGS sequence"/>
</dbReference>
<comment type="caution">
    <text evidence="2">The sequence shown here is derived from an EMBL/GenBank/DDBJ whole genome shotgun (WGS) entry which is preliminary data.</text>
</comment>
<dbReference type="EMBL" id="JABAHZ010000004">
    <property type="protein sequence ID" value="NLR80409.1"/>
    <property type="molecule type" value="Genomic_DNA"/>
</dbReference>
<dbReference type="GO" id="GO:0051920">
    <property type="term" value="F:peroxiredoxin activity"/>
    <property type="evidence" value="ECO:0007669"/>
    <property type="project" value="InterPro"/>
</dbReference>
<feature type="domain" description="Carboxymuconolactone decarboxylase-like" evidence="1">
    <location>
        <begin position="15"/>
        <end position="94"/>
    </location>
</feature>
<dbReference type="InterPro" id="IPR003779">
    <property type="entry name" value="CMD-like"/>
</dbReference>
<accession>A0A847SSL9</accession>
<dbReference type="AlphaFoldDB" id="A0A847SSL9"/>